<dbReference type="KEGG" id="mme:Marme_2362"/>
<dbReference type="InterPro" id="IPR013096">
    <property type="entry name" value="Cupin_2"/>
</dbReference>
<sequence>MKNIFSHIAKIEKEWFSESIGSPNGNPISVRVMNDMEAKYHTHENSDEMFLVLSGRVNIDTKDGTIELLTGQSHTVLAGVEHRARVKGRAELIVFGGANT</sequence>
<feature type="domain" description="Cupin type-2" evidence="1">
    <location>
        <begin position="37"/>
        <end position="93"/>
    </location>
</feature>
<protein>
    <submittedName>
        <fullName evidence="2">Cupin 2 conserved barrel domain protein</fullName>
    </submittedName>
</protein>
<dbReference type="RefSeq" id="WP_013661507.1">
    <property type="nucleotide sequence ID" value="NC_015276.1"/>
</dbReference>
<dbReference type="EMBL" id="CP002583">
    <property type="protein sequence ID" value="ADZ91602.1"/>
    <property type="molecule type" value="Genomic_DNA"/>
</dbReference>
<dbReference type="HOGENOM" id="CLU_131430_0_0_6"/>
<dbReference type="AlphaFoldDB" id="F2JU90"/>
<dbReference type="STRING" id="717774.Marme_2362"/>
<dbReference type="InterPro" id="IPR011051">
    <property type="entry name" value="RmlC_Cupin_sf"/>
</dbReference>
<evidence type="ECO:0000313" key="3">
    <source>
        <dbReference type="Proteomes" id="UP000001062"/>
    </source>
</evidence>
<dbReference type="InterPro" id="IPR014710">
    <property type="entry name" value="RmlC-like_jellyroll"/>
</dbReference>
<organism evidence="2 3">
    <name type="scientific">Marinomonas mediterranea (strain ATCC 700492 / JCM 21426 / NBRC 103028 / MMB-1)</name>
    <dbReference type="NCBI Taxonomy" id="717774"/>
    <lineage>
        <taxon>Bacteria</taxon>
        <taxon>Pseudomonadati</taxon>
        <taxon>Pseudomonadota</taxon>
        <taxon>Gammaproteobacteria</taxon>
        <taxon>Oceanospirillales</taxon>
        <taxon>Oceanospirillaceae</taxon>
        <taxon>Marinomonas</taxon>
    </lineage>
</organism>
<dbReference type="SUPFAM" id="SSF51182">
    <property type="entry name" value="RmlC-like cupins"/>
    <property type="match status" value="1"/>
</dbReference>
<reference evidence="2 3" key="1">
    <citation type="journal article" date="2012" name="Stand. Genomic Sci.">
        <title>Complete genome sequence of the melanogenic marine bacterium Marinomonas mediterranea type strain (MMB-1(T)).</title>
        <authorList>
            <person name="Lucas-Elio P."/>
            <person name="Goodwin L."/>
            <person name="Woyke T."/>
            <person name="Pitluck S."/>
            <person name="Nolan M."/>
            <person name="Kyrpides N.C."/>
            <person name="Detter J.C."/>
            <person name="Copeland A."/>
            <person name="Teshima H."/>
            <person name="Bruce D."/>
            <person name="Detter C."/>
            <person name="Tapia R."/>
            <person name="Han S."/>
            <person name="Land M.L."/>
            <person name="Ivanova N."/>
            <person name="Mikhailova N."/>
            <person name="Johnston A.W."/>
            <person name="Sanchez-Amat A."/>
        </authorList>
    </citation>
    <scope>NUCLEOTIDE SEQUENCE [LARGE SCALE GENOMIC DNA]</scope>
    <source>
        <strain evidence="3">ATCC 700492 / JCM 21426 / NBRC 103028 / MMB-1</strain>
    </source>
</reference>
<dbReference type="eggNOG" id="COG0662">
    <property type="taxonomic scope" value="Bacteria"/>
</dbReference>
<dbReference type="Gene3D" id="2.60.120.10">
    <property type="entry name" value="Jelly Rolls"/>
    <property type="match status" value="1"/>
</dbReference>
<dbReference type="Pfam" id="PF07883">
    <property type="entry name" value="Cupin_2"/>
    <property type="match status" value="1"/>
</dbReference>
<evidence type="ECO:0000313" key="2">
    <source>
        <dbReference type="EMBL" id="ADZ91602.1"/>
    </source>
</evidence>
<evidence type="ECO:0000259" key="1">
    <source>
        <dbReference type="Pfam" id="PF07883"/>
    </source>
</evidence>
<name>F2JU90_MARM1</name>
<proteinExistence type="predicted"/>
<dbReference type="OrthoDB" id="9794183at2"/>
<gene>
    <name evidence="2" type="ordered locus">Marme_2362</name>
</gene>
<accession>F2JU90</accession>
<dbReference type="PATRIC" id="fig|717774.3.peg.2438"/>
<dbReference type="Proteomes" id="UP000001062">
    <property type="component" value="Chromosome"/>
</dbReference>
<keyword evidence="3" id="KW-1185">Reference proteome</keyword>